<accession>A0A0C3NT57</accession>
<dbReference type="Proteomes" id="UP000054217">
    <property type="component" value="Unassembled WGS sequence"/>
</dbReference>
<protein>
    <submittedName>
        <fullName evidence="1">Uncharacterized protein</fullName>
    </submittedName>
</protein>
<name>A0A0C3NT57_PISTI</name>
<dbReference type="EMBL" id="KN831973">
    <property type="protein sequence ID" value="KIO04085.1"/>
    <property type="molecule type" value="Genomic_DNA"/>
</dbReference>
<reference evidence="2" key="2">
    <citation type="submission" date="2015-01" db="EMBL/GenBank/DDBJ databases">
        <title>Evolutionary Origins and Diversification of the Mycorrhizal Mutualists.</title>
        <authorList>
            <consortium name="DOE Joint Genome Institute"/>
            <consortium name="Mycorrhizal Genomics Consortium"/>
            <person name="Kohler A."/>
            <person name="Kuo A."/>
            <person name="Nagy L.G."/>
            <person name="Floudas D."/>
            <person name="Copeland A."/>
            <person name="Barry K.W."/>
            <person name="Cichocki N."/>
            <person name="Veneault-Fourrey C."/>
            <person name="LaButti K."/>
            <person name="Lindquist E.A."/>
            <person name="Lipzen A."/>
            <person name="Lundell T."/>
            <person name="Morin E."/>
            <person name="Murat C."/>
            <person name="Riley R."/>
            <person name="Ohm R."/>
            <person name="Sun H."/>
            <person name="Tunlid A."/>
            <person name="Henrissat B."/>
            <person name="Grigoriev I.V."/>
            <person name="Hibbett D.S."/>
            <person name="Martin F."/>
        </authorList>
    </citation>
    <scope>NUCLEOTIDE SEQUENCE [LARGE SCALE GENOMIC DNA]</scope>
    <source>
        <strain evidence="2">Marx 270</strain>
    </source>
</reference>
<gene>
    <name evidence="1" type="ORF">M404DRAFT_1000908</name>
</gene>
<evidence type="ECO:0000313" key="2">
    <source>
        <dbReference type="Proteomes" id="UP000054217"/>
    </source>
</evidence>
<dbReference type="HOGENOM" id="CLU_3088221_0_0_1"/>
<dbReference type="AlphaFoldDB" id="A0A0C3NT57"/>
<organism evidence="1 2">
    <name type="scientific">Pisolithus tinctorius Marx 270</name>
    <dbReference type="NCBI Taxonomy" id="870435"/>
    <lineage>
        <taxon>Eukaryota</taxon>
        <taxon>Fungi</taxon>
        <taxon>Dikarya</taxon>
        <taxon>Basidiomycota</taxon>
        <taxon>Agaricomycotina</taxon>
        <taxon>Agaricomycetes</taxon>
        <taxon>Agaricomycetidae</taxon>
        <taxon>Boletales</taxon>
        <taxon>Sclerodermatineae</taxon>
        <taxon>Pisolithaceae</taxon>
        <taxon>Pisolithus</taxon>
    </lineage>
</organism>
<reference evidence="1 2" key="1">
    <citation type="submission" date="2014-04" db="EMBL/GenBank/DDBJ databases">
        <authorList>
            <consortium name="DOE Joint Genome Institute"/>
            <person name="Kuo A."/>
            <person name="Kohler A."/>
            <person name="Costa M.D."/>
            <person name="Nagy L.G."/>
            <person name="Floudas D."/>
            <person name="Copeland A."/>
            <person name="Barry K.W."/>
            <person name="Cichocki N."/>
            <person name="Veneault-Fourrey C."/>
            <person name="LaButti K."/>
            <person name="Lindquist E.A."/>
            <person name="Lipzen A."/>
            <person name="Lundell T."/>
            <person name="Morin E."/>
            <person name="Murat C."/>
            <person name="Sun H."/>
            <person name="Tunlid A."/>
            <person name="Henrissat B."/>
            <person name="Grigoriev I.V."/>
            <person name="Hibbett D.S."/>
            <person name="Martin F."/>
            <person name="Nordberg H.P."/>
            <person name="Cantor M.N."/>
            <person name="Hua S.X."/>
        </authorList>
    </citation>
    <scope>NUCLEOTIDE SEQUENCE [LARGE SCALE GENOMIC DNA]</scope>
    <source>
        <strain evidence="1 2">Marx 270</strain>
    </source>
</reference>
<proteinExistence type="predicted"/>
<sequence length="52" mass="5782">MFLPNHDLFRTVSMMMTNCRVFQSQAAWSGDAAGRLESFGVVLGVLVLHKPD</sequence>
<evidence type="ECO:0000313" key="1">
    <source>
        <dbReference type="EMBL" id="KIO04085.1"/>
    </source>
</evidence>
<dbReference type="InParanoid" id="A0A0C3NT57"/>
<keyword evidence="2" id="KW-1185">Reference proteome</keyword>